<dbReference type="STRING" id="60547.GCA_000751215_06772"/>
<reference evidence="3 4" key="1">
    <citation type="submission" date="2014-03" db="EMBL/GenBank/DDBJ databases">
        <title>Draft Genome Sequences of Four Burkholderia Strains.</title>
        <authorList>
            <person name="Liu X.Y."/>
            <person name="Li C.X."/>
            <person name="Xu J.H."/>
        </authorList>
    </citation>
    <scope>NUCLEOTIDE SEQUENCE [LARGE SCALE GENOMIC DNA]</scope>
    <source>
        <strain evidence="3 4">DSM 50014</strain>
    </source>
</reference>
<evidence type="ECO:0000259" key="2">
    <source>
        <dbReference type="Pfam" id="PF12146"/>
    </source>
</evidence>
<dbReference type="PANTHER" id="PTHR42886">
    <property type="entry name" value="RE40534P-RELATED"/>
    <property type="match status" value="1"/>
</dbReference>
<dbReference type="EMBL" id="JFHC01000089">
    <property type="protein sequence ID" value="KDR38451.1"/>
    <property type="molecule type" value="Genomic_DNA"/>
</dbReference>
<feature type="region of interest" description="Disordered" evidence="1">
    <location>
        <begin position="593"/>
        <end position="621"/>
    </location>
</feature>
<dbReference type="SUPFAM" id="SSF53474">
    <property type="entry name" value="alpha/beta-Hydrolases"/>
    <property type="match status" value="2"/>
</dbReference>
<dbReference type="InterPro" id="IPR029058">
    <property type="entry name" value="AB_hydrolase_fold"/>
</dbReference>
<name>A0A069PMC7_9BURK</name>
<comment type="caution">
    <text evidence="3">The sequence shown here is derived from an EMBL/GenBank/DDBJ whole genome shotgun (WGS) entry which is preliminary data.</text>
</comment>
<dbReference type="RefSeq" id="WP_063741157.1">
    <property type="nucleotide sequence ID" value="NZ_CADFFX010000057.1"/>
</dbReference>
<evidence type="ECO:0000313" key="3">
    <source>
        <dbReference type="EMBL" id="KDR38451.1"/>
    </source>
</evidence>
<evidence type="ECO:0000256" key="1">
    <source>
        <dbReference type="SAM" id="MobiDB-lite"/>
    </source>
</evidence>
<dbReference type="InterPro" id="IPR022742">
    <property type="entry name" value="Hydrolase_4"/>
</dbReference>
<sequence>MKPLVFDGRFGWLHAGQGTRGVVLCSPFGHESSWLHKGMRSLAEELSAYGLPTLRFDYLSTGDSAGIDGEGNPFDTFPDDICAAVARLRSETGVTHVTLCGLRLGATFAALASSRSGADSLVLLAPVTRGRIYRRELGALRMTWLENLAPTVRDAQTDTPLNVLGQIYGDAFCERLDAFDLAREMSALPSLPSRALLLDARLGASDALCATLRERGADVQACALEGYVEYMQESKLSVLPVRAIERAAQWVLALDPAPRVKRRASTQASPVIPRRDEPMIATPGAIERPAVFGTTGLFGILCEPRGRFAGGPVMLITNTAGSVHHGDSRLSVRVAREMARRGIPSLRIDARGIGDSPPRNAEGPPEACTSILAATISEDVATAAAWLKAQGYESVVGFGVCSGGYSALRASLVEPALCAVIAVNPPGFYIPEAISAAELEAQQRNSIARVAPALLKPAKWWLILSGKRSIRPVAKAIASYAGARVAACIPGMSERHTAPDGKEALTNPRSVVRALERKGVRTLLIYGVQDEGLDPLNAYFGKHGKELSHRSCVKAAVCPDIDHALFDANASAKVVALGEAFIRELNVRATPAKGVAHRSPSHGSFEAGTSRLDTALQGERS</sequence>
<keyword evidence="4" id="KW-1185">Reference proteome</keyword>
<proteinExistence type="predicted"/>
<feature type="domain" description="Serine aminopeptidase S33" evidence="2">
    <location>
        <begin position="39"/>
        <end position="154"/>
    </location>
</feature>
<gene>
    <name evidence="3" type="ORF">BG61_39930</name>
</gene>
<dbReference type="Proteomes" id="UP000027466">
    <property type="component" value="Unassembled WGS sequence"/>
</dbReference>
<dbReference type="Gene3D" id="3.40.50.1820">
    <property type="entry name" value="alpha/beta hydrolase"/>
    <property type="match status" value="2"/>
</dbReference>
<protein>
    <recommendedName>
        <fullName evidence="2">Serine aminopeptidase S33 domain-containing protein</fullName>
    </recommendedName>
</protein>
<dbReference type="PANTHER" id="PTHR42886:SF53">
    <property type="entry name" value="ALPHA_BETA-HYDROLASES SUPERFAMILY PROTEIN"/>
    <property type="match status" value="1"/>
</dbReference>
<dbReference type="AlphaFoldDB" id="A0A069PMC7"/>
<organism evidence="3 4">
    <name type="scientific">Caballeronia glathei</name>
    <dbReference type="NCBI Taxonomy" id="60547"/>
    <lineage>
        <taxon>Bacteria</taxon>
        <taxon>Pseudomonadati</taxon>
        <taxon>Pseudomonadota</taxon>
        <taxon>Betaproteobacteria</taxon>
        <taxon>Burkholderiales</taxon>
        <taxon>Burkholderiaceae</taxon>
        <taxon>Caballeronia</taxon>
    </lineage>
</organism>
<evidence type="ECO:0000313" key="4">
    <source>
        <dbReference type="Proteomes" id="UP000027466"/>
    </source>
</evidence>
<dbReference type="Pfam" id="PF12146">
    <property type="entry name" value="Hydrolase_4"/>
    <property type="match status" value="1"/>
</dbReference>
<accession>A0A069PMC7</accession>